<dbReference type="EMBL" id="LBHB01000001">
    <property type="protein sequence ID" value="KLE35407.1"/>
    <property type="molecule type" value="Genomic_DNA"/>
</dbReference>
<accession>A0A0G9MX90</accession>
<feature type="domain" description="AB hydrolase-1" evidence="1">
    <location>
        <begin position="32"/>
        <end position="253"/>
    </location>
</feature>
<dbReference type="STRING" id="1581420.AAW00_02935"/>
<dbReference type="Pfam" id="PF12697">
    <property type="entry name" value="Abhydrolase_6"/>
    <property type="match status" value="1"/>
</dbReference>
<dbReference type="Proteomes" id="UP000053464">
    <property type="component" value="Unassembled WGS sequence"/>
</dbReference>
<dbReference type="SUPFAM" id="SSF53474">
    <property type="entry name" value="alpha/beta-Hydrolases"/>
    <property type="match status" value="1"/>
</dbReference>
<name>A0A0G9MX90_9SPHN</name>
<dbReference type="Gene3D" id="3.40.50.1820">
    <property type="entry name" value="alpha/beta hydrolase"/>
    <property type="match status" value="1"/>
</dbReference>
<comment type="caution">
    <text evidence="2">The sequence shown here is derived from an EMBL/GenBank/DDBJ whole genome shotgun (WGS) entry which is preliminary data.</text>
</comment>
<proteinExistence type="predicted"/>
<dbReference type="NCBIfam" id="TIGR03100">
    <property type="entry name" value="hydr1_PEP"/>
    <property type="match status" value="1"/>
</dbReference>
<sequence>MTRRHLTLACEGDMLFGTIDEADGPSGLLIVSGGNEIRSGAFAGQAALAARVADAGYPVFRFDRRGVGDSEGENRGFRHSGADIRAAALAFRAECPGMRRLVALGNCDAASALIVSGGPMCDALIASNPWTLDEHDVEEEHEAALPPAGAIRARYLAKLRQPAELARLLRGGVDLRKLAKGLKGAAASAPSPSGLARELAQCLDASGKHSTILLAENDRTAQAFAASVDVRQFDVRRCPGASHAFVEPHAREWLEAQVLEVLAR</sequence>
<dbReference type="InterPro" id="IPR017531">
    <property type="entry name" value="Hydrolase-1_PEP"/>
</dbReference>
<dbReference type="RefSeq" id="WP_047002808.1">
    <property type="nucleotide sequence ID" value="NZ_LBHB01000001.1"/>
</dbReference>
<reference evidence="2 3" key="1">
    <citation type="submission" date="2015-04" db="EMBL/GenBank/DDBJ databases">
        <title>The draft genome sequence of Erythrobacter luteus KA37.</title>
        <authorList>
            <person name="Zhuang L."/>
            <person name="Liu Y."/>
            <person name="Shao Z."/>
        </authorList>
    </citation>
    <scope>NUCLEOTIDE SEQUENCE [LARGE SCALE GENOMIC DNA]</scope>
    <source>
        <strain evidence="2 3">KA37</strain>
    </source>
</reference>
<evidence type="ECO:0000313" key="2">
    <source>
        <dbReference type="EMBL" id="KLE35407.1"/>
    </source>
</evidence>
<protein>
    <recommendedName>
        <fullName evidence="1">AB hydrolase-1 domain-containing protein</fullName>
    </recommendedName>
</protein>
<evidence type="ECO:0000259" key="1">
    <source>
        <dbReference type="Pfam" id="PF12697"/>
    </source>
</evidence>
<dbReference type="OrthoDB" id="249225at2"/>
<dbReference type="AlphaFoldDB" id="A0A0G9MX90"/>
<dbReference type="InterPro" id="IPR000073">
    <property type="entry name" value="AB_hydrolase_1"/>
</dbReference>
<evidence type="ECO:0000313" key="3">
    <source>
        <dbReference type="Proteomes" id="UP000053464"/>
    </source>
</evidence>
<keyword evidence="3" id="KW-1185">Reference proteome</keyword>
<gene>
    <name evidence="2" type="ORF">AAW00_02935</name>
</gene>
<organism evidence="2 3">
    <name type="scientific">Aurantiacibacter luteus</name>
    <dbReference type="NCBI Taxonomy" id="1581420"/>
    <lineage>
        <taxon>Bacteria</taxon>
        <taxon>Pseudomonadati</taxon>
        <taxon>Pseudomonadota</taxon>
        <taxon>Alphaproteobacteria</taxon>
        <taxon>Sphingomonadales</taxon>
        <taxon>Erythrobacteraceae</taxon>
        <taxon>Aurantiacibacter</taxon>
    </lineage>
</organism>
<dbReference type="InterPro" id="IPR029058">
    <property type="entry name" value="AB_hydrolase_fold"/>
</dbReference>
<dbReference type="PATRIC" id="fig|1581420.6.peg.591"/>